<evidence type="ECO:0000313" key="4">
    <source>
        <dbReference type="EMBL" id="WFR78222.1"/>
    </source>
</evidence>
<accession>A0ABY8I2G0</accession>
<protein>
    <submittedName>
        <fullName evidence="4">PEP-CTERM sorting domain-containing protein</fullName>
    </submittedName>
</protein>
<name>A0ABY8I2G0_9BURK</name>
<feature type="signal peptide" evidence="2">
    <location>
        <begin position="1"/>
        <end position="22"/>
    </location>
</feature>
<evidence type="ECO:0000259" key="3">
    <source>
        <dbReference type="Pfam" id="PF07589"/>
    </source>
</evidence>
<dbReference type="Proteomes" id="UP001219584">
    <property type="component" value="Chromosome"/>
</dbReference>
<reference evidence="4 5" key="1">
    <citation type="submission" date="2023-04" db="EMBL/GenBank/DDBJ databases">
        <title>Nanopore sequencing of Janthinobacterium from water.</title>
        <authorList>
            <person name="Ciuchcinski K."/>
            <person name="Rokowska A."/>
            <person name="Dziewit L."/>
        </authorList>
    </citation>
    <scope>NUCLEOTIDE SEQUENCE [LARGE SCALE GENOMIC DNA]</scope>
    <source>
        <strain evidence="4 5">DEMB2</strain>
    </source>
</reference>
<keyword evidence="2" id="KW-0732">Signal</keyword>
<sequence>MKNLPKFALSLIVAGVFAQANASTVPLSTGYSDAGAHASAAYGATSEYLGGSKSLLVDSHTLSLLGLENCCDAGEQVPVKAAGNHPASVAGGDSLVSEVPEPTIYAMLLIGLGLLGFTARRKQDDKF</sequence>
<gene>
    <name evidence="4" type="ORF">P9875_21275</name>
</gene>
<dbReference type="InterPro" id="IPR013424">
    <property type="entry name" value="Ice-binding_C"/>
</dbReference>
<feature type="domain" description="Ice-binding protein C-terminal" evidence="3">
    <location>
        <begin position="99"/>
        <end position="122"/>
    </location>
</feature>
<organism evidence="4 5">
    <name type="scientific">Janthinobacterium rivuli</name>
    <dbReference type="NCBI Taxonomy" id="2751478"/>
    <lineage>
        <taxon>Bacteria</taxon>
        <taxon>Pseudomonadati</taxon>
        <taxon>Pseudomonadota</taxon>
        <taxon>Betaproteobacteria</taxon>
        <taxon>Burkholderiales</taxon>
        <taxon>Oxalobacteraceae</taxon>
        <taxon>Janthinobacterium</taxon>
    </lineage>
</organism>
<evidence type="ECO:0000256" key="2">
    <source>
        <dbReference type="SAM" id="SignalP"/>
    </source>
</evidence>
<keyword evidence="5" id="KW-1185">Reference proteome</keyword>
<keyword evidence="1" id="KW-0812">Transmembrane</keyword>
<dbReference type="EMBL" id="CP121464">
    <property type="protein sequence ID" value="WFR78222.1"/>
    <property type="molecule type" value="Genomic_DNA"/>
</dbReference>
<evidence type="ECO:0000313" key="5">
    <source>
        <dbReference type="Proteomes" id="UP001219584"/>
    </source>
</evidence>
<proteinExistence type="predicted"/>
<dbReference type="RefSeq" id="WP_099400675.1">
    <property type="nucleotide sequence ID" value="NZ_CP121464.1"/>
</dbReference>
<feature type="transmembrane region" description="Helical" evidence="1">
    <location>
        <begin position="102"/>
        <end position="119"/>
    </location>
</feature>
<dbReference type="Pfam" id="PF07589">
    <property type="entry name" value="PEP-CTERM"/>
    <property type="match status" value="1"/>
</dbReference>
<keyword evidence="1" id="KW-1133">Transmembrane helix</keyword>
<feature type="chain" id="PRO_5047509858" evidence="2">
    <location>
        <begin position="23"/>
        <end position="127"/>
    </location>
</feature>
<dbReference type="NCBIfam" id="TIGR02595">
    <property type="entry name" value="PEP_CTERM"/>
    <property type="match status" value="1"/>
</dbReference>
<keyword evidence="1" id="KW-0472">Membrane</keyword>
<evidence type="ECO:0000256" key="1">
    <source>
        <dbReference type="SAM" id="Phobius"/>
    </source>
</evidence>